<organism evidence="1">
    <name type="scientific">Hammarskog picorna-like virus</name>
    <dbReference type="NCBI Taxonomy" id="2665417"/>
    <lineage>
        <taxon>Viruses</taxon>
        <taxon>Riboviria</taxon>
        <taxon>Orthornavirae</taxon>
        <taxon>Pisuviricota</taxon>
        <taxon>Pisoniviricetes</taxon>
        <taxon>Picornavirales</taxon>
    </lineage>
</organism>
<name>A0A5Q0V0Q7_9VIRU</name>
<reference evidence="1" key="2">
    <citation type="submission" date="2019-09" db="EMBL/GenBank/DDBJ databases">
        <authorList>
            <person name="Ohlund P."/>
            <person name="Hayer J."/>
            <person name="Lunden H."/>
            <person name="Hesson J.C."/>
            <person name="Blomstrom A.-L."/>
        </authorList>
    </citation>
    <scope>NUCLEOTIDE SEQUENCE</scope>
    <source>
        <strain evidence="1">SW13</strain>
    </source>
</reference>
<dbReference type="EMBL" id="MN513381">
    <property type="protein sequence ID" value="QGA87334.1"/>
    <property type="molecule type" value="Genomic_RNA"/>
</dbReference>
<sequence>MQQPITTNPVPVSGTTSTVPLSIEGTATASANQQNLARMLYEPDLLQSLSWHGKFTINATQAPGTSVFVWDFRHLFTADNQLQWVLGSGRLSAYKPSLDYNFVRMFFARMSRCNFFLRLLPVKVADCRVSLNVLFDYSYNDVAVTPVNVTTMSNDGLLILLDDPKKEVIIDVPAFWLVNHVPNTMGVDPAGDKYVLNKFLPTTRANFAISSPYQPNIIQPDSFQVIVEFGFTEKKISGYSSNSSYTFYAPGAVTSEPRSWVFNTLNDIIPP</sequence>
<proteinExistence type="predicted"/>
<evidence type="ECO:0000313" key="1">
    <source>
        <dbReference type="EMBL" id="QGA87334.1"/>
    </source>
</evidence>
<reference evidence="1" key="1">
    <citation type="journal article" date="2019" name="Viruses">
        <title>Viromics Reveal a Number of Novel RNA Viruses in Swedish Mosquitoes.</title>
        <authorList>
            <person name="Oehlund P."/>
            <person name="Hayer J."/>
            <person name="Lunden H."/>
            <person name="Hesson J.C."/>
            <person name="Blomstroem A.-L."/>
        </authorList>
    </citation>
    <scope>NUCLEOTIDE SEQUENCE</scope>
    <source>
        <strain evidence="1">SW13</strain>
    </source>
</reference>
<evidence type="ECO:0008006" key="2">
    <source>
        <dbReference type="Google" id="ProtNLM"/>
    </source>
</evidence>
<accession>A0A5Q0V0Q7</accession>
<protein>
    <recommendedName>
        <fullName evidence="2">Capsid protein</fullName>
    </recommendedName>
</protein>